<feature type="compositionally biased region" description="Polar residues" evidence="5">
    <location>
        <begin position="17"/>
        <end position="30"/>
    </location>
</feature>
<sequence>MSTRDQTALDEAGEGPHSTQDLTIESTPPTISKGASPKVKTLVLGISMSCVFVAATTSLNYMTTFFPAYSAIILCLYGVTFALIGIPAPVLSMIFSVHAMLIFCTFCILIFVGLALFVLILVRNSTSTPTAGVVLLFVGGIFLGMGSGLIWAAWSEFMEDISTNETRGGLSGLFYSIYYLSTPVGNGLSSLLFAVGFEKWQVVLVLTVFCAVGVIVMFFVPSGQCSKKNASRNADIDLAPRPSKSASIKQYFKNLIGWTKKTAPYPVILGYILYHTIAAFIQASFTQQIPEKQGSTFIGVAFAISGVLAIVGSIVFGEILDRRSKRASIFLMLLSMLLMVSLAQITLLIPQETHGTARLVMFIITIAVYGWEQTGHDVNNFSIVVALSGGDPISFFQYTRIFGYTAYGIIALFSDQIAKQPTILVIALVAVLFLYSLAVWNVDTHKVSLSGYVKAIENTPQDAEAALSHRNTSSAELSDLESIYSDSEHRHSSQKRQHSHRRRRSRKAKSEFSSSGISESESGGDRAGRIDSFLDLPEQTPGQLQKKLERRNVSSSPTPKHSIREIDSKPLLGTGRSYKSQSQFSTRRRAPRSHHSSHSSSSHSIHTPSIQQDKQIVPERASSFFFARPSTILSFHSPAPHPNMPQQPMPVAGGEEGGMDGFGQRTQSGVFRGREGTGLSVTRLYRSQINMNDVQKTERKEKAKKSQSKSPGWHANRSGYRSHQSVDEEDDRREKRRQRTKERREGDYRELEDGKPRKHDVEEDEEKEEPQHIIIQPSSTARMDTSHFLTTVKE</sequence>
<dbReference type="EMBL" id="JARBJD010000115">
    <property type="protein sequence ID" value="KAK2951663.1"/>
    <property type="molecule type" value="Genomic_DNA"/>
</dbReference>
<dbReference type="InterPro" id="IPR011701">
    <property type="entry name" value="MFS"/>
</dbReference>
<keyword evidence="2 6" id="KW-0812">Transmembrane</keyword>
<feature type="transmembrane region" description="Helical" evidence="6">
    <location>
        <begin position="100"/>
        <end position="122"/>
    </location>
</feature>
<dbReference type="Gene3D" id="1.20.1250.20">
    <property type="entry name" value="MFS general substrate transporter like domains"/>
    <property type="match status" value="1"/>
</dbReference>
<feature type="region of interest" description="Disordered" evidence="5">
    <location>
        <begin position="466"/>
        <end position="612"/>
    </location>
</feature>
<feature type="transmembrane region" description="Helical" evidence="6">
    <location>
        <begin position="329"/>
        <end position="349"/>
    </location>
</feature>
<feature type="transmembrane region" description="Helical" evidence="6">
    <location>
        <begin position="175"/>
        <end position="194"/>
    </location>
</feature>
<accession>A0ABQ9XJZ1</accession>
<evidence type="ECO:0000256" key="3">
    <source>
        <dbReference type="ARBA" id="ARBA00022989"/>
    </source>
</evidence>
<feature type="compositionally biased region" description="Basic residues" evidence="5">
    <location>
        <begin position="492"/>
        <end position="507"/>
    </location>
</feature>
<organism evidence="7 8">
    <name type="scientific">Blattamonas nauphoetae</name>
    <dbReference type="NCBI Taxonomy" id="2049346"/>
    <lineage>
        <taxon>Eukaryota</taxon>
        <taxon>Metamonada</taxon>
        <taxon>Preaxostyla</taxon>
        <taxon>Oxymonadida</taxon>
        <taxon>Blattamonas</taxon>
    </lineage>
</organism>
<gene>
    <name evidence="7" type="ORF">BLNAU_13402</name>
</gene>
<feature type="compositionally biased region" description="Low complexity" evidence="5">
    <location>
        <begin position="511"/>
        <end position="521"/>
    </location>
</feature>
<dbReference type="InterPro" id="IPR051617">
    <property type="entry name" value="UNC-93-like_regulator"/>
</dbReference>
<dbReference type="PANTHER" id="PTHR23294:SF0">
    <property type="entry name" value="UNC93-LIKE PROTEIN MFSD11"/>
    <property type="match status" value="1"/>
</dbReference>
<feature type="transmembrane region" description="Helical" evidence="6">
    <location>
        <begin position="355"/>
        <end position="371"/>
    </location>
</feature>
<evidence type="ECO:0000256" key="2">
    <source>
        <dbReference type="ARBA" id="ARBA00022692"/>
    </source>
</evidence>
<evidence type="ECO:0000256" key="1">
    <source>
        <dbReference type="ARBA" id="ARBA00004141"/>
    </source>
</evidence>
<evidence type="ECO:0008006" key="9">
    <source>
        <dbReference type="Google" id="ProtNLM"/>
    </source>
</evidence>
<dbReference type="Proteomes" id="UP001281761">
    <property type="component" value="Unassembled WGS sequence"/>
</dbReference>
<evidence type="ECO:0000256" key="6">
    <source>
        <dbReference type="SAM" id="Phobius"/>
    </source>
</evidence>
<proteinExistence type="predicted"/>
<feature type="transmembrane region" description="Helical" evidence="6">
    <location>
        <begin position="68"/>
        <end position="88"/>
    </location>
</feature>
<keyword evidence="8" id="KW-1185">Reference proteome</keyword>
<keyword evidence="4 6" id="KW-0472">Membrane</keyword>
<dbReference type="SUPFAM" id="SSF103473">
    <property type="entry name" value="MFS general substrate transporter"/>
    <property type="match status" value="1"/>
</dbReference>
<evidence type="ECO:0000256" key="4">
    <source>
        <dbReference type="ARBA" id="ARBA00023136"/>
    </source>
</evidence>
<feature type="region of interest" description="Disordered" evidence="5">
    <location>
        <begin position="690"/>
        <end position="794"/>
    </location>
</feature>
<feature type="compositionally biased region" description="Polar residues" evidence="5">
    <location>
        <begin position="776"/>
        <end position="794"/>
    </location>
</feature>
<feature type="transmembrane region" description="Helical" evidence="6">
    <location>
        <begin position="134"/>
        <end position="154"/>
    </location>
</feature>
<evidence type="ECO:0000313" key="7">
    <source>
        <dbReference type="EMBL" id="KAK2951663.1"/>
    </source>
</evidence>
<evidence type="ECO:0000256" key="5">
    <source>
        <dbReference type="SAM" id="MobiDB-lite"/>
    </source>
</evidence>
<feature type="transmembrane region" description="Helical" evidence="6">
    <location>
        <begin position="42"/>
        <end position="62"/>
    </location>
</feature>
<comment type="subcellular location">
    <subcellularLocation>
        <location evidence="1">Membrane</location>
        <topology evidence="1">Multi-pass membrane protein</topology>
    </subcellularLocation>
</comment>
<feature type="transmembrane region" description="Helical" evidence="6">
    <location>
        <begin position="422"/>
        <end position="440"/>
    </location>
</feature>
<name>A0ABQ9XJZ1_9EUKA</name>
<feature type="compositionally biased region" description="Basic and acidic residues" evidence="5">
    <location>
        <begin position="742"/>
        <end position="761"/>
    </location>
</feature>
<dbReference type="PANTHER" id="PTHR23294">
    <property type="entry name" value="ET TRANSLATION PRODUCT-RELATED"/>
    <property type="match status" value="1"/>
</dbReference>
<evidence type="ECO:0000313" key="8">
    <source>
        <dbReference type="Proteomes" id="UP001281761"/>
    </source>
</evidence>
<dbReference type="InterPro" id="IPR036259">
    <property type="entry name" value="MFS_trans_sf"/>
</dbReference>
<feature type="transmembrane region" description="Helical" evidence="6">
    <location>
        <begin position="263"/>
        <end position="285"/>
    </location>
</feature>
<protein>
    <recommendedName>
        <fullName evidence="9">Major facilitator superfamily (MFS) profile domain-containing protein</fullName>
    </recommendedName>
</protein>
<comment type="caution">
    <text evidence="7">The sequence shown here is derived from an EMBL/GenBank/DDBJ whole genome shotgun (WGS) entry which is preliminary data.</text>
</comment>
<reference evidence="7 8" key="1">
    <citation type="journal article" date="2022" name="bioRxiv">
        <title>Genomics of Preaxostyla Flagellates Illuminates Evolutionary Transitions and the Path Towards Mitochondrial Loss.</title>
        <authorList>
            <person name="Novak L.V.F."/>
            <person name="Treitli S.C."/>
            <person name="Pyrih J."/>
            <person name="Halakuc P."/>
            <person name="Pipaliya S.V."/>
            <person name="Vacek V."/>
            <person name="Brzon O."/>
            <person name="Soukal P."/>
            <person name="Eme L."/>
            <person name="Dacks J.B."/>
            <person name="Karnkowska A."/>
            <person name="Elias M."/>
            <person name="Hampl V."/>
        </authorList>
    </citation>
    <scope>NUCLEOTIDE SEQUENCE [LARGE SCALE GENOMIC DNA]</scope>
    <source>
        <strain evidence="7">NAU3</strain>
        <tissue evidence="7">Gut</tissue>
    </source>
</reference>
<feature type="transmembrane region" description="Helical" evidence="6">
    <location>
        <begin position="200"/>
        <end position="220"/>
    </location>
</feature>
<keyword evidence="3 6" id="KW-1133">Transmembrane helix</keyword>
<dbReference type="Pfam" id="PF07690">
    <property type="entry name" value="MFS_1"/>
    <property type="match status" value="1"/>
</dbReference>
<feature type="transmembrane region" description="Helical" evidence="6">
    <location>
        <begin position="297"/>
        <end position="317"/>
    </location>
</feature>
<feature type="compositionally biased region" description="Basic residues" evidence="5">
    <location>
        <begin position="586"/>
        <end position="597"/>
    </location>
</feature>
<feature type="region of interest" description="Disordered" evidence="5">
    <location>
        <begin position="1"/>
        <end position="32"/>
    </location>
</feature>